<accession>A0A2C9D481</accession>
<keyword evidence="3" id="KW-1185">Reference proteome</keyword>
<protein>
    <submittedName>
        <fullName evidence="2">Uncharacterized protein</fullName>
    </submittedName>
</protein>
<dbReference type="AlphaFoldDB" id="A0A2C9D481"/>
<keyword evidence="1" id="KW-0472">Membrane</keyword>
<evidence type="ECO:0000313" key="2">
    <source>
        <dbReference type="EMBL" id="SON54295.1"/>
    </source>
</evidence>
<feature type="transmembrane region" description="Helical" evidence="1">
    <location>
        <begin position="6"/>
        <end position="26"/>
    </location>
</feature>
<organism evidence="2 3">
    <name type="scientific">Hartmannibacter diazotrophicus</name>
    <dbReference type="NCBI Taxonomy" id="1482074"/>
    <lineage>
        <taxon>Bacteria</taxon>
        <taxon>Pseudomonadati</taxon>
        <taxon>Pseudomonadota</taxon>
        <taxon>Alphaproteobacteria</taxon>
        <taxon>Hyphomicrobiales</taxon>
        <taxon>Pleomorphomonadaceae</taxon>
        <taxon>Hartmannibacter</taxon>
    </lineage>
</organism>
<proteinExistence type="predicted"/>
<reference evidence="3" key="1">
    <citation type="submission" date="2017-09" db="EMBL/GenBank/DDBJ databases">
        <title>Genome sequence of Nannocystis excedens DSM 71.</title>
        <authorList>
            <person name="Blom J."/>
        </authorList>
    </citation>
    <scope>NUCLEOTIDE SEQUENCE [LARGE SCALE GENOMIC DNA]</scope>
    <source>
        <strain evidence="3">type strain: E19</strain>
    </source>
</reference>
<evidence type="ECO:0000313" key="3">
    <source>
        <dbReference type="Proteomes" id="UP000223606"/>
    </source>
</evidence>
<name>A0A2C9D481_9HYPH</name>
<gene>
    <name evidence="2" type="ORF">HDIA_0754</name>
</gene>
<keyword evidence="1" id="KW-0812">Transmembrane</keyword>
<evidence type="ECO:0000256" key="1">
    <source>
        <dbReference type="SAM" id="Phobius"/>
    </source>
</evidence>
<keyword evidence="1" id="KW-1133">Transmembrane helix</keyword>
<dbReference type="RefSeq" id="WP_099554493.1">
    <property type="nucleotide sequence ID" value="NZ_LT960614.1"/>
</dbReference>
<sequence length="59" mass="6441">MTEQQFRFAVVGLLAVIVVGVGAFAWRVHSDDRAIARVANDAAVLAEHCRIMRATGRDC</sequence>
<dbReference type="KEGG" id="hdi:HDIA_0754"/>
<dbReference type="EMBL" id="LT960614">
    <property type="protein sequence ID" value="SON54295.1"/>
    <property type="molecule type" value="Genomic_DNA"/>
</dbReference>
<dbReference type="Proteomes" id="UP000223606">
    <property type="component" value="Chromosome 1"/>
</dbReference>